<dbReference type="Gene3D" id="1.10.287.770">
    <property type="entry name" value="YojJ-like"/>
    <property type="match status" value="1"/>
</dbReference>
<evidence type="ECO:0000313" key="7">
    <source>
        <dbReference type="Proteomes" id="UP000694863"/>
    </source>
</evidence>
<accession>A0ABM1VKR2</accession>
<evidence type="ECO:0000256" key="5">
    <source>
        <dbReference type="ARBA" id="ARBA00023136"/>
    </source>
</evidence>
<dbReference type="InterPro" id="IPR050919">
    <property type="entry name" value="NKG2/CD94_NK_receptors"/>
</dbReference>
<keyword evidence="3" id="KW-0735">Signal-anchor</keyword>
<keyword evidence="2 6" id="KW-0812">Transmembrane</keyword>
<proteinExistence type="predicted"/>
<sequence length="159" mass="18086">MNNQTILYSELNLTKSSKRQQKKPKDANSSMPIAEQEITYVELNLQDTCQDLPKNKKNAHFKEKLTAGILGIICIVLMASILALKTNNPSVGTLEENSTQKGPLYDGCRQDWISYSNNYYYISTEKNNWTQSKIACASKNSKLIIIENDEEMMEHLKCT</sequence>
<dbReference type="InterPro" id="IPR016186">
    <property type="entry name" value="C-type_lectin-like/link_sf"/>
</dbReference>
<comment type="subcellular location">
    <subcellularLocation>
        <location evidence="1">Membrane</location>
        <topology evidence="1">Single-pass type II membrane protein</topology>
    </subcellularLocation>
</comment>
<dbReference type="Gene3D" id="3.10.100.10">
    <property type="entry name" value="Mannose-Binding Protein A, subunit A"/>
    <property type="match status" value="1"/>
</dbReference>
<dbReference type="SUPFAM" id="SSF56436">
    <property type="entry name" value="C-type lectin-like"/>
    <property type="match status" value="1"/>
</dbReference>
<organism evidence="7 8">
    <name type="scientific">Echinops telfairi</name>
    <name type="common">Lesser hedgehog tenrec</name>
    <dbReference type="NCBI Taxonomy" id="9371"/>
    <lineage>
        <taxon>Eukaryota</taxon>
        <taxon>Metazoa</taxon>
        <taxon>Chordata</taxon>
        <taxon>Craniata</taxon>
        <taxon>Vertebrata</taxon>
        <taxon>Euteleostomi</taxon>
        <taxon>Mammalia</taxon>
        <taxon>Eutheria</taxon>
        <taxon>Afrotheria</taxon>
        <taxon>Tenrecidae</taxon>
        <taxon>Tenrecinae</taxon>
        <taxon>Echinops</taxon>
    </lineage>
</organism>
<evidence type="ECO:0000256" key="3">
    <source>
        <dbReference type="ARBA" id="ARBA00022968"/>
    </source>
</evidence>
<dbReference type="PANTHER" id="PTHR22800:SF242">
    <property type="entry name" value="NKG2-A_NKG2-B TYPE II INTEGRAL MEMBRANE PROTEIN"/>
    <property type="match status" value="1"/>
</dbReference>
<dbReference type="RefSeq" id="XP_030742317.1">
    <property type="nucleotide sequence ID" value="XM_030886457.2"/>
</dbReference>
<keyword evidence="4 6" id="KW-1133">Transmembrane helix</keyword>
<gene>
    <name evidence="8" type="primary">LOC101641605</name>
</gene>
<dbReference type="PANTHER" id="PTHR22800">
    <property type="entry name" value="C-TYPE LECTIN PROTEINS"/>
    <property type="match status" value="1"/>
</dbReference>
<dbReference type="GeneID" id="101641605"/>
<keyword evidence="7" id="KW-1185">Reference proteome</keyword>
<feature type="transmembrane region" description="Helical" evidence="6">
    <location>
        <begin position="65"/>
        <end position="84"/>
    </location>
</feature>
<protein>
    <submittedName>
        <fullName evidence="8">NKG2-A/NKG2-B type II integral membrane protein-like</fullName>
    </submittedName>
</protein>
<evidence type="ECO:0000256" key="2">
    <source>
        <dbReference type="ARBA" id="ARBA00022692"/>
    </source>
</evidence>
<dbReference type="InterPro" id="IPR016187">
    <property type="entry name" value="CTDL_fold"/>
</dbReference>
<evidence type="ECO:0000256" key="6">
    <source>
        <dbReference type="SAM" id="Phobius"/>
    </source>
</evidence>
<dbReference type="Proteomes" id="UP000694863">
    <property type="component" value="Unplaced"/>
</dbReference>
<keyword evidence="5 6" id="KW-0472">Membrane</keyword>
<evidence type="ECO:0000256" key="4">
    <source>
        <dbReference type="ARBA" id="ARBA00022989"/>
    </source>
</evidence>
<name>A0ABM1VKR2_ECHTE</name>
<evidence type="ECO:0000256" key="1">
    <source>
        <dbReference type="ARBA" id="ARBA00004606"/>
    </source>
</evidence>
<reference evidence="8" key="1">
    <citation type="submission" date="2025-08" db="UniProtKB">
        <authorList>
            <consortium name="RefSeq"/>
        </authorList>
    </citation>
    <scope>IDENTIFICATION</scope>
</reference>
<evidence type="ECO:0000313" key="8">
    <source>
        <dbReference type="RefSeq" id="XP_030742317.1"/>
    </source>
</evidence>